<accession>A0A8J6LI48</accession>
<feature type="region of interest" description="Disordered" evidence="1">
    <location>
        <begin position="1"/>
        <end position="33"/>
    </location>
</feature>
<sequence length="124" mass="13731">MPTPRKGAGCFTTECVGRSGTATRPRRASRRDRDVRIGEFCESAAAAARIRGGRADSRRARCERTTRSPIVLLWRLAVSAVISYRIRHHKGAAARARAPPTPPADLKQTALVQEDARFIDDYQN</sequence>
<evidence type="ECO:0000313" key="3">
    <source>
        <dbReference type="Proteomes" id="UP000719412"/>
    </source>
</evidence>
<organism evidence="2 3">
    <name type="scientific">Tenebrio molitor</name>
    <name type="common">Yellow mealworm beetle</name>
    <dbReference type="NCBI Taxonomy" id="7067"/>
    <lineage>
        <taxon>Eukaryota</taxon>
        <taxon>Metazoa</taxon>
        <taxon>Ecdysozoa</taxon>
        <taxon>Arthropoda</taxon>
        <taxon>Hexapoda</taxon>
        <taxon>Insecta</taxon>
        <taxon>Pterygota</taxon>
        <taxon>Neoptera</taxon>
        <taxon>Endopterygota</taxon>
        <taxon>Coleoptera</taxon>
        <taxon>Polyphaga</taxon>
        <taxon>Cucujiformia</taxon>
        <taxon>Tenebrionidae</taxon>
        <taxon>Tenebrio</taxon>
    </lineage>
</organism>
<evidence type="ECO:0000256" key="1">
    <source>
        <dbReference type="SAM" id="MobiDB-lite"/>
    </source>
</evidence>
<gene>
    <name evidence="2" type="ORF">GEV33_003079</name>
</gene>
<keyword evidence="3" id="KW-1185">Reference proteome</keyword>
<dbReference type="AlphaFoldDB" id="A0A8J6LI48"/>
<reference evidence="2" key="2">
    <citation type="submission" date="2021-08" db="EMBL/GenBank/DDBJ databases">
        <authorList>
            <person name="Eriksson T."/>
        </authorList>
    </citation>
    <scope>NUCLEOTIDE SEQUENCE</scope>
    <source>
        <strain evidence="2">Stoneville</strain>
        <tissue evidence="2">Whole head</tissue>
    </source>
</reference>
<reference evidence="2" key="1">
    <citation type="journal article" date="2020" name="J Insects Food Feed">
        <title>The yellow mealworm (Tenebrio molitor) genome: a resource for the emerging insects as food and feed industry.</title>
        <authorList>
            <person name="Eriksson T."/>
            <person name="Andere A."/>
            <person name="Kelstrup H."/>
            <person name="Emery V."/>
            <person name="Picard C."/>
        </authorList>
    </citation>
    <scope>NUCLEOTIDE SEQUENCE</scope>
    <source>
        <strain evidence="2">Stoneville</strain>
        <tissue evidence="2">Whole head</tissue>
    </source>
</reference>
<protein>
    <submittedName>
        <fullName evidence="2">Uncharacterized protein</fullName>
    </submittedName>
</protein>
<comment type="caution">
    <text evidence="2">The sequence shown here is derived from an EMBL/GenBank/DDBJ whole genome shotgun (WGS) entry which is preliminary data.</text>
</comment>
<dbReference type="Proteomes" id="UP000719412">
    <property type="component" value="Unassembled WGS sequence"/>
</dbReference>
<name>A0A8J6LI48_TENMO</name>
<proteinExistence type="predicted"/>
<dbReference type="EMBL" id="JABDTM020013913">
    <property type="protein sequence ID" value="KAH0819712.1"/>
    <property type="molecule type" value="Genomic_DNA"/>
</dbReference>
<evidence type="ECO:0000313" key="2">
    <source>
        <dbReference type="EMBL" id="KAH0819712.1"/>
    </source>
</evidence>